<accession>A0A4Y9VU24</accession>
<gene>
    <name evidence="1" type="ORF">C3Y98_04610</name>
</gene>
<dbReference type="NCBIfam" id="TIGR01558">
    <property type="entry name" value="sm_term_P27"/>
    <property type="match status" value="1"/>
</dbReference>
<name>A0A4Y9VU24_9PROT</name>
<dbReference type="InterPro" id="IPR006448">
    <property type="entry name" value="Phage_term_ssu_P27"/>
</dbReference>
<sequence length="153" mass="16992">MRPKKPTHLKLVEGNKGKRSLDNHEPDPAYLNDLTAPDWLPESVKQIWDEIAPKLRAAKVLTELDIPALEAGCVAISNYRKLTLEIGSEFTVYGSKGGESLSQKLIAQSMYFKQAMAVFQQFGMSPAARTRIAIQPQGDLFGNEKPDPAKAYF</sequence>
<reference evidence="1 2" key="1">
    <citation type="submission" date="2018-02" db="EMBL/GenBank/DDBJ databases">
        <title>A novel lanthanide dependent methylotroph, Methylotenera sp. La3113.</title>
        <authorList>
            <person name="Lv H."/>
            <person name="Tani A."/>
        </authorList>
    </citation>
    <scope>NUCLEOTIDE SEQUENCE [LARGE SCALE GENOMIC DNA]</scope>
    <source>
        <strain evidence="1 2">La3113</strain>
    </source>
</reference>
<keyword evidence="2" id="KW-1185">Reference proteome</keyword>
<evidence type="ECO:0000313" key="2">
    <source>
        <dbReference type="Proteomes" id="UP000297706"/>
    </source>
</evidence>
<comment type="caution">
    <text evidence="1">The sequence shown here is derived from an EMBL/GenBank/DDBJ whole genome shotgun (WGS) entry which is preliminary data.</text>
</comment>
<dbReference type="OrthoDB" id="6010489at2"/>
<dbReference type="Proteomes" id="UP000297706">
    <property type="component" value="Unassembled WGS sequence"/>
</dbReference>
<proteinExistence type="predicted"/>
<dbReference type="EMBL" id="PQVH01000007">
    <property type="protein sequence ID" value="TFW72088.1"/>
    <property type="molecule type" value="Genomic_DNA"/>
</dbReference>
<dbReference type="AlphaFoldDB" id="A0A4Y9VU24"/>
<dbReference type="Pfam" id="PF05119">
    <property type="entry name" value="Terminase_4"/>
    <property type="match status" value="1"/>
</dbReference>
<protein>
    <submittedName>
        <fullName evidence="1">Phage terminase small subunit P27 family</fullName>
    </submittedName>
</protein>
<evidence type="ECO:0000313" key="1">
    <source>
        <dbReference type="EMBL" id="TFW72088.1"/>
    </source>
</evidence>
<organism evidence="1 2">
    <name type="scientific">Methylotenera oryzisoli</name>
    <dbReference type="NCBI Taxonomy" id="2080758"/>
    <lineage>
        <taxon>Bacteria</taxon>
        <taxon>Pseudomonadati</taxon>
        <taxon>Pseudomonadota</taxon>
        <taxon>Betaproteobacteria</taxon>
        <taxon>Nitrosomonadales</taxon>
        <taxon>Methylophilaceae</taxon>
        <taxon>Methylotenera</taxon>
    </lineage>
</organism>
<dbReference type="RefSeq" id="WP_135276937.1">
    <property type="nucleotide sequence ID" value="NZ_PQVH01000007.1"/>
</dbReference>